<dbReference type="Gene3D" id="3.30.420.40">
    <property type="match status" value="1"/>
</dbReference>
<gene>
    <name evidence="2" type="ORF">Esi_0196_0025</name>
</gene>
<dbReference type="OrthoDB" id="5132116at2759"/>
<feature type="signal peptide" evidence="1">
    <location>
        <begin position="1"/>
        <end position="16"/>
    </location>
</feature>
<evidence type="ECO:0000313" key="2">
    <source>
        <dbReference type="EMBL" id="CBN79271.1"/>
    </source>
</evidence>
<dbReference type="AlphaFoldDB" id="D8LHI9"/>
<reference evidence="2 3" key="1">
    <citation type="journal article" date="2010" name="Nature">
        <title>The Ectocarpus genome and the independent evolution of multicellularity in brown algae.</title>
        <authorList>
            <person name="Cock J.M."/>
            <person name="Sterck L."/>
            <person name="Rouze P."/>
            <person name="Scornet D."/>
            <person name="Allen A.E."/>
            <person name="Amoutzias G."/>
            <person name="Anthouard V."/>
            <person name="Artiguenave F."/>
            <person name="Aury J.M."/>
            <person name="Badger J.H."/>
            <person name="Beszteri B."/>
            <person name="Billiau K."/>
            <person name="Bonnet E."/>
            <person name="Bothwell J.H."/>
            <person name="Bowler C."/>
            <person name="Boyen C."/>
            <person name="Brownlee C."/>
            <person name="Carrano C.J."/>
            <person name="Charrier B."/>
            <person name="Cho G.Y."/>
            <person name="Coelho S.M."/>
            <person name="Collen J."/>
            <person name="Corre E."/>
            <person name="Da Silva C."/>
            <person name="Delage L."/>
            <person name="Delaroque N."/>
            <person name="Dittami S.M."/>
            <person name="Doulbeau S."/>
            <person name="Elias M."/>
            <person name="Farnham G."/>
            <person name="Gachon C.M."/>
            <person name="Gschloessl B."/>
            <person name="Heesch S."/>
            <person name="Jabbari K."/>
            <person name="Jubin C."/>
            <person name="Kawai H."/>
            <person name="Kimura K."/>
            <person name="Kloareg B."/>
            <person name="Kupper F.C."/>
            <person name="Lang D."/>
            <person name="Le Bail A."/>
            <person name="Leblanc C."/>
            <person name="Lerouge P."/>
            <person name="Lohr M."/>
            <person name="Lopez P.J."/>
            <person name="Martens C."/>
            <person name="Maumus F."/>
            <person name="Michel G."/>
            <person name="Miranda-Saavedra D."/>
            <person name="Morales J."/>
            <person name="Moreau H."/>
            <person name="Motomura T."/>
            <person name="Nagasato C."/>
            <person name="Napoli C.A."/>
            <person name="Nelson D.R."/>
            <person name="Nyvall-Collen P."/>
            <person name="Peters A.F."/>
            <person name="Pommier C."/>
            <person name="Potin P."/>
            <person name="Poulain J."/>
            <person name="Quesneville H."/>
            <person name="Read B."/>
            <person name="Rensing S.A."/>
            <person name="Ritter A."/>
            <person name="Rousvoal S."/>
            <person name="Samanta M."/>
            <person name="Samson G."/>
            <person name="Schroeder D.C."/>
            <person name="Segurens B."/>
            <person name="Strittmatter M."/>
            <person name="Tonon T."/>
            <person name="Tregear J.W."/>
            <person name="Valentin K."/>
            <person name="von Dassow P."/>
            <person name="Yamagishi T."/>
            <person name="Van de Peer Y."/>
            <person name="Wincker P."/>
        </authorList>
    </citation>
    <scope>NUCLEOTIDE SEQUENCE [LARGE SCALE GENOMIC DNA]</scope>
    <source>
        <strain evidence="3">Ec32 / CCAP1310/4</strain>
    </source>
</reference>
<accession>D8LHI9</accession>
<name>D8LHI9_ECTSI</name>
<dbReference type="SUPFAM" id="SSF53067">
    <property type="entry name" value="Actin-like ATPase domain"/>
    <property type="match status" value="1"/>
</dbReference>
<evidence type="ECO:0000313" key="3">
    <source>
        <dbReference type="Proteomes" id="UP000002630"/>
    </source>
</evidence>
<organism evidence="2 3">
    <name type="scientific">Ectocarpus siliculosus</name>
    <name type="common">Brown alga</name>
    <name type="synonym">Conferva siliculosa</name>
    <dbReference type="NCBI Taxonomy" id="2880"/>
    <lineage>
        <taxon>Eukaryota</taxon>
        <taxon>Sar</taxon>
        <taxon>Stramenopiles</taxon>
        <taxon>Ochrophyta</taxon>
        <taxon>PX clade</taxon>
        <taxon>Phaeophyceae</taxon>
        <taxon>Ectocarpales</taxon>
        <taxon>Ectocarpaceae</taxon>
        <taxon>Ectocarpus</taxon>
    </lineage>
</organism>
<keyword evidence="3" id="KW-1185">Reference proteome</keyword>
<dbReference type="EMBL" id="FN649729">
    <property type="protein sequence ID" value="CBN79271.1"/>
    <property type="molecule type" value="Genomic_DNA"/>
</dbReference>
<dbReference type="Proteomes" id="UP000002630">
    <property type="component" value="Linkage Group LG04"/>
</dbReference>
<protein>
    <submittedName>
        <fullName evidence="2">Uncharacterized protein</fullName>
    </submittedName>
</protein>
<feature type="chain" id="PRO_5003117207" evidence="1">
    <location>
        <begin position="17"/>
        <end position="64"/>
    </location>
</feature>
<dbReference type="EMBL" id="FN648371">
    <property type="protein sequence ID" value="CBN79271.1"/>
    <property type="molecule type" value="Genomic_DNA"/>
</dbReference>
<proteinExistence type="predicted"/>
<evidence type="ECO:0000256" key="1">
    <source>
        <dbReference type="SAM" id="SignalP"/>
    </source>
</evidence>
<keyword evidence="1" id="KW-0732">Signal</keyword>
<dbReference type="InParanoid" id="D8LHI9"/>
<dbReference type="InterPro" id="IPR043129">
    <property type="entry name" value="ATPase_NBD"/>
</dbReference>
<sequence length="64" mass="7070">MRLSWVLVVAVHACSASPNCPRKKARVRFLENQQNDVGAVMGDVGSYSCKMGFAGEDFPRAYFT</sequence>